<accession>A0ABR0ST02</accession>
<evidence type="ECO:0000313" key="2">
    <source>
        <dbReference type="EMBL" id="KAK5994866.1"/>
    </source>
</evidence>
<evidence type="ECO:0000256" key="1">
    <source>
        <dbReference type="SAM" id="MobiDB-lite"/>
    </source>
</evidence>
<proteinExistence type="predicted"/>
<dbReference type="EMBL" id="JAVFKD010000004">
    <property type="protein sequence ID" value="KAK5994866.1"/>
    <property type="molecule type" value="Genomic_DNA"/>
</dbReference>
<sequence length="92" mass="10572">MTLISPRGLLMTIVKDVEREDEDLDNPLFLRLMGIARAPIPQKAVEAIDDSTATSEVKPPRRGIHAKRRERAEQKRLLWEKKALRAKVEQET</sequence>
<organism evidence="2 3">
    <name type="scientific">Cladobotryum mycophilum</name>
    <dbReference type="NCBI Taxonomy" id="491253"/>
    <lineage>
        <taxon>Eukaryota</taxon>
        <taxon>Fungi</taxon>
        <taxon>Dikarya</taxon>
        <taxon>Ascomycota</taxon>
        <taxon>Pezizomycotina</taxon>
        <taxon>Sordariomycetes</taxon>
        <taxon>Hypocreomycetidae</taxon>
        <taxon>Hypocreales</taxon>
        <taxon>Hypocreaceae</taxon>
        <taxon>Cladobotryum</taxon>
    </lineage>
</organism>
<name>A0ABR0ST02_9HYPO</name>
<keyword evidence="3" id="KW-1185">Reference proteome</keyword>
<reference evidence="2 3" key="1">
    <citation type="submission" date="2024-01" db="EMBL/GenBank/DDBJ databases">
        <title>Complete genome of Cladobotryum mycophilum ATHUM6906.</title>
        <authorList>
            <person name="Christinaki A.C."/>
            <person name="Myridakis A.I."/>
            <person name="Kouvelis V.N."/>
        </authorList>
    </citation>
    <scope>NUCLEOTIDE SEQUENCE [LARGE SCALE GENOMIC DNA]</scope>
    <source>
        <strain evidence="2 3">ATHUM6906</strain>
    </source>
</reference>
<evidence type="ECO:0000313" key="3">
    <source>
        <dbReference type="Proteomes" id="UP001338125"/>
    </source>
</evidence>
<feature type="compositionally biased region" description="Basic residues" evidence="1">
    <location>
        <begin position="60"/>
        <end position="69"/>
    </location>
</feature>
<dbReference type="Proteomes" id="UP001338125">
    <property type="component" value="Unassembled WGS sequence"/>
</dbReference>
<feature type="region of interest" description="Disordered" evidence="1">
    <location>
        <begin position="49"/>
        <end position="71"/>
    </location>
</feature>
<protein>
    <submittedName>
        <fullName evidence="2">Uncharacterized protein</fullName>
    </submittedName>
</protein>
<gene>
    <name evidence="2" type="ORF">PT974_03252</name>
</gene>
<comment type="caution">
    <text evidence="2">The sequence shown here is derived from an EMBL/GenBank/DDBJ whole genome shotgun (WGS) entry which is preliminary data.</text>
</comment>